<gene>
    <name evidence="4" type="ORF">g.51929</name>
</gene>
<dbReference type="EMBL" id="GEBQ01022160">
    <property type="protein sequence ID" value="JAT17817.1"/>
    <property type="molecule type" value="Transcribed_RNA"/>
</dbReference>
<feature type="region of interest" description="Disordered" evidence="2">
    <location>
        <begin position="227"/>
        <end position="248"/>
    </location>
</feature>
<feature type="compositionally biased region" description="Pro residues" evidence="2">
    <location>
        <begin position="20"/>
        <end position="38"/>
    </location>
</feature>
<evidence type="ECO:0000256" key="2">
    <source>
        <dbReference type="SAM" id="MobiDB-lite"/>
    </source>
</evidence>
<dbReference type="Pfam" id="PF03474">
    <property type="entry name" value="DMA"/>
    <property type="match status" value="1"/>
</dbReference>
<proteinExistence type="inferred from homology"/>
<comment type="similarity">
    <text evidence="1">Belongs to the DMRT family.</text>
</comment>
<feature type="compositionally biased region" description="Polar residues" evidence="2">
    <location>
        <begin position="228"/>
        <end position="248"/>
    </location>
</feature>
<evidence type="ECO:0000259" key="3">
    <source>
        <dbReference type="Pfam" id="PF03474"/>
    </source>
</evidence>
<dbReference type="SUPFAM" id="SSF46934">
    <property type="entry name" value="UBA-like"/>
    <property type="match status" value="1"/>
</dbReference>
<feature type="domain" description="DMA" evidence="3">
    <location>
        <begin position="98"/>
        <end position="134"/>
    </location>
</feature>
<feature type="region of interest" description="Disordered" evidence="2">
    <location>
        <begin position="1"/>
        <end position="79"/>
    </location>
</feature>
<dbReference type="AlphaFoldDB" id="A0A1B6L285"/>
<dbReference type="InterPro" id="IPR005173">
    <property type="entry name" value="DMA"/>
</dbReference>
<evidence type="ECO:0000313" key="4">
    <source>
        <dbReference type="EMBL" id="JAT17817.1"/>
    </source>
</evidence>
<dbReference type="InterPro" id="IPR009060">
    <property type="entry name" value="UBA-like_sf"/>
</dbReference>
<feature type="non-terminal residue" evidence="4">
    <location>
        <position position="1"/>
    </location>
</feature>
<evidence type="ECO:0000256" key="1">
    <source>
        <dbReference type="ARBA" id="ARBA00006834"/>
    </source>
</evidence>
<feature type="compositionally biased region" description="Basic and acidic residues" evidence="2">
    <location>
        <begin position="1"/>
        <end position="15"/>
    </location>
</feature>
<dbReference type="CDD" id="cd14417">
    <property type="entry name" value="CUE_DMA_DMRTA1"/>
    <property type="match status" value="1"/>
</dbReference>
<feature type="compositionally biased region" description="Low complexity" evidence="2">
    <location>
        <begin position="46"/>
        <end position="67"/>
    </location>
</feature>
<name>A0A1B6L285_9HEMI</name>
<sequence length="248" mass="27237">DGDNSPQREDLDRSRSRSRTPPPLVQAPPPDCPMPPLALPSSETQSTPPLEDSSSESESAPENLSLPKPRSVEPPSLSTPMYSQYPGMTVPYHHLPQRSPVDVLLRVFPGRRRSDVEATLSRCKGDVLQAIELMHLKEFQTKSEIFCSLLEQSSNLQRNPFTVCTEAEEPRSAFSPLGPPCSSLHRAHFSPQARRFLSAPYSGTGYLPTVIRPPPEYALPLHLYSAPEKTTASSPGSNTGSDKTSYSE</sequence>
<protein>
    <recommendedName>
        <fullName evidence="3">DMA domain-containing protein</fullName>
    </recommendedName>
</protein>
<reference evidence="4" key="1">
    <citation type="submission" date="2015-11" db="EMBL/GenBank/DDBJ databases">
        <title>De novo transcriptome assembly of four potential Pierce s Disease insect vectors from Arizona vineyards.</title>
        <authorList>
            <person name="Tassone E.E."/>
        </authorList>
    </citation>
    <scope>NUCLEOTIDE SEQUENCE</scope>
</reference>
<accession>A0A1B6L285</accession>
<organism evidence="4">
    <name type="scientific">Graphocephala atropunctata</name>
    <dbReference type="NCBI Taxonomy" id="36148"/>
    <lineage>
        <taxon>Eukaryota</taxon>
        <taxon>Metazoa</taxon>
        <taxon>Ecdysozoa</taxon>
        <taxon>Arthropoda</taxon>
        <taxon>Hexapoda</taxon>
        <taxon>Insecta</taxon>
        <taxon>Pterygota</taxon>
        <taxon>Neoptera</taxon>
        <taxon>Paraneoptera</taxon>
        <taxon>Hemiptera</taxon>
        <taxon>Auchenorrhyncha</taxon>
        <taxon>Membracoidea</taxon>
        <taxon>Cicadellidae</taxon>
        <taxon>Cicadellinae</taxon>
        <taxon>Cicadellini</taxon>
        <taxon>Graphocephala</taxon>
    </lineage>
</organism>